<protein>
    <submittedName>
        <fullName evidence="6">TrmA family RNA methyltransferase</fullName>
    </submittedName>
</protein>
<reference evidence="6" key="1">
    <citation type="submission" date="2019-10" db="EMBL/GenBank/DDBJ databases">
        <title>Draft genome sequece of Microseira wollei NIES-4236.</title>
        <authorList>
            <person name="Yamaguchi H."/>
            <person name="Suzuki S."/>
            <person name="Kawachi M."/>
        </authorList>
    </citation>
    <scope>NUCLEOTIDE SEQUENCE</scope>
    <source>
        <strain evidence="6">NIES-4236</strain>
    </source>
</reference>
<dbReference type="InterPro" id="IPR029026">
    <property type="entry name" value="tRNA_m1G_MTases_N"/>
</dbReference>
<dbReference type="GO" id="GO:0008173">
    <property type="term" value="F:RNA methyltransferase activity"/>
    <property type="evidence" value="ECO:0007669"/>
    <property type="project" value="InterPro"/>
</dbReference>
<sequence length="361" mass="39405">MTNKDRNADAKGRPNPGKPFKSNGKRRIVTNKDLTPARTAAPSTRPPVVKPAIKQSKQIKITGAAEEVKPAVKQSKPVETTSASEETDLIYGRHTVLSALENGRSLNRIWILPQLRYDPRFHTLLLEAKANGTVIDEVDPKRLDQVTHRGNHQGVAAQIAPYAYIELGDLIARAKAASEQPVIIVIDSITDPHNLGAIIRTAEALGAQGMAIPQRRAVGITSTVMKVASGALESFPVARVVNLREALEELKAAGFWIYGLAVKGSQPIHAARLEGATVLVIGSEGEGLSLLTQRCCDFLVSIPLQGKTPSLNASVAAGMALYELFRQRWSNMLQLETVKKKEGEGERQYLEKRKVTEYKEE</sequence>
<feature type="region of interest" description="Disordered" evidence="4">
    <location>
        <begin position="342"/>
        <end position="361"/>
    </location>
</feature>
<evidence type="ECO:0000313" key="7">
    <source>
        <dbReference type="Proteomes" id="UP001050975"/>
    </source>
</evidence>
<evidence type="ECO:0000256" key="3">
    <source>
        <dbReference type="ARBA" id="ARBA00022679"/>
    </source>
</evidence>
<gene>
    <name evidence="6" type="ORF">MiSe_58080</name>
</gene>
<keyword evidence="7" id="KW-1185">Reference proteome</keyword>
<feature type="compositionally biased region" description="Basic and acidic residues" evidence="4">
    <location>
        <begin position="1"/>
        <end position="12"/>
    </location>
</feature>
<comment type="similarity">
    <text evidence="1">Belongs to the class IV-like SAM-binding methyltransferase superfamily. RNA methyltransferase TrmH family.</text>
</comment>
<dbReference type="InterPro" id="IPR013123">
    <property type="entry name" value="SpoU_subst-bd"/>
</dbReference>
<comment type="caution">
    <text evidence="6">The sequence shown here is derived from an EMBL/GenBank/DDBJ whole genome shotgun (WGS) entry which is preliminary data.</text>
</comment>
<dbReference type="EMBL" id="BLAY01000106">
    <property type="protein sequence ID" value="GET40996.1"/>
    <property type="molecule type" value="Genomic_DNA"/>
</dbReference>
<accession>A0AAV3XHQ3</accession>
<dbReference type="InterPro" id="IPR004441">
    <property type="entry name" value="rRNA_MeTrfase_TrmH"/>
</dbReference>
<dbReference type="PANTHER" id="PTHR46429:SF1">
    <property type="entry name" value="23S RRNA (GUANOSINE-2'-O-)-METHYLTRANSFERASE RLMB"/>
    <property type="match status" value="1"/>
</dbReference>
<feature type="domain" description="RNA 2-O ribose methyltransferase substrate binding" evidence="5">
    <location>
        <begin position="89"/>
        <end position="165"/>
    </location>
</feature>
<dbReference type="AlphaFoldDB" id="A0AAV3XHQ3"/>
<evidence type="ECO:0000256" key="4">
    <source>
        <dbReference type="SAM" id="MobiDB-lite"/>
    </source>
</evidence>
<dbReference type="SUPFAM" id="SSF75217">
    <property type="entry name" value="alpha/beta knot"/>
    <property type="match status" value="1"/>
</dbReference>
<dbReference type="GO" id="GO:0006396">
    <property type="term" value="P:RNA processing"/>
    <property type="evidence" value="ECO:0007669"/>
    <property type="project" value="InterPro"/>
</dbReference>
<name>A0AAV3XHQ3_9CYAN</name>
<dbReference type="PANTHER" id="PTHR46429">
    <property type="entry name" value="23S RRNA (GUANOSINE-2'-O-)-METHYLTRANSFERASE RLMB"/>
    <property type="match status" value="1"/>
</dbReference>
<evidence type="ECO:0000256" key="1">
    <source>
        <dbReference type="ARBA" id="ARBA00007228"/>
    </source>
</evidence>
<evidence type="ECO:0000256" key="2">
    <source>
        <dbReference type="ARBA" id="ARBA00022603"/>
    </source>
</evidence>
<dbReference type="SMART" id="SM00967">
    <property type="entry name" value="SpoU_sub_bind"/>
    <property type="match status" value="1"/>
</dbReference>
<dbReference type="Pfam" id="PF00588">
    <property type="entry name" value="SpoU_methylase"/>
    <property type="match status" value="1"/>
</dbReference>
<dbReference type="RefSeq" id="WP_226587224.1">
    <property type="nucleotide sequence ID" value="NZ_BLAY01000106.1"/>
</dbReference>
<dbReference type="InterPro" id="IPR029064">
    <property type="entry name" value="Ribosomal_eL30-like_sf"/>
</dbReference>
<dbReference type="Gene3D" id="3.30.1330.30">
    <property type="match status" value="1"/>
</dbReference>
<dbReference type="InterPro" id="IPR001537">
    <property type="entry name" value="SpoU_MeTrfase"/>
</dbReference>
<dbReference type="GO" id="GO:0003723">
    <property type="term" value="F:RNA binding"/>
    <property type="evidence" value="ECO:0007669"/>
    <property type="project" value="InterPro"/>
</dbReference>
<dbReference type="NCBIfam" id="TIGR00186">
    <property type="entry name" value="rRNA_methyl_3"/>
    <property type="match status" value="1"/>
</dbReference>
<keyword evidence="3" id="KW-0808">Transferase</keyword>
<dbReference type="GO" id="GO:0005829">
    <property type="term" value="C:cytosol"/>
    <property type="evidence" value="ECO:0007669"/>
    <property type="project" value="TreeGrafter"/>
</dbReference>
<dbReference type="GO" id="GO:0032259">
    <property type="term" value="P:methylation"/>
    <property type="evidence" value="ECO:0007669"/>
    <property type="project" value="UniProtKB-KW"/>
</dbReference>
<dbReference type="Proteomes" id="UP001050975">
    <property type="component" value="Unassembled WGS sequence"/>
</dbReference>
<proteinExistence type="inferred from homology"/>
<feature type="region of interest" description="Disordered" evidence="4">
    <location>
        <begin position="1"/>
        <end position="55"/>
    </location>
</feature>
<keyword evidence="2 6" id="KW-0489">Methyltransferase</keyword>
<dbReference type="InterPro" id="IPR029028">
    <property type="entry name" value="Alpha/beta_knot_MTases"/>
</dbReference>
<evidence type="ECO:0000259" key="5">
    <source>
        <dbReference type="SMART" id="SM00967"/>
    </source>
</evidence>
<dbReference type="FunFam" id="3.40.1280.10:FF:000008">
    <property type="entry name" value="Group 3 RNA methyltransferase TrmH"/>
    <property type="match status" value="1"/>
</dbReference>
<organism evidence="6 7">
    <name type="scientific">Microseira wollei NIES-4236</name>
    <dbReference type="NCBI Taxonomy" id="2530354"/>
    <lineage>
        <taxon>Bacteria</taxon>
        <taxon>Bacillati</taxon>
        <taxon>Cyanobacteriota</taxon>
        <taxon>Cyanophyceae</taxon>
        <taxon>Oscillatoriophycideae</taxon>
        <taxon>Aerosakkonematales</taxon>
        <taxon>Aerosakkonemataceae</taxon>
        <taxon>Microseira</taxon>
    </lineage>
</organism>
<dbReference type="CDD" id="cd18103">
    <property type="entry name" value="SpoU-like_RlmB"/>
    <property type="match status" value="1"/>
</dbReference>
<dbReference type="SUPFAM" id="SSF55315">
    <property type="entry name" value="L30e-like"/>
    <property type="match status" value="1"/>
</dbReference>
<dbReference type="Gene3D" id="3.40.1280.10">
    <property type="match status" value="1"/>
</dbReference>
<dbReference type="Pfam" id="PF08032">
    <property type="entry name" value="SpoU_sub_bind"/>
    <property type="match status" value="1"/>
</dbReference>
<evidence type="ECO:0000313" key="6">
    <source>
        <dbReference type="EMBL" id="GET40996.1"/>
    </source>
</evidence>